<evidence type="ECO:0000256" key="1">
    <source>
        <dbReference type="SAM" id="SignalP"/>
    </source>
</evidence>
<protein>
    <submittedName>
        <fullName evidence="3">YMGG-like glycine zipper-containing protein</fullName>
    </submittedName>
</protein>
<evidence type="ECO:0000259" key="2">
    <source>
        <dbReference type="Pfam" id="PF13441"/>
    </source>
</evidence>
<feature type="domain" description="YMGG-like Gly-zipper" evidence="2">
    <location>
        <begin position="27"/>
        <end position="67"/>
    </location>
</feature>
<organism evidence="3 4">
    <name type="scientific">Novosphingobium mangrovi</name>
    <name type="common">ex Hu et al. 2023</name>
    <dbReference type="NCBI Taxonomy" id="2930094"/>
    <lineage>
        <taxon>Bacteria</taxon>
        <taxon>Pseudomonadati</taxon>
        <taxon>Pseudomonadota</taxon>
        <taxon>Alphaproteobacteria</taxon>
        <taxon>Sphingomonadales</taxon>
        <taxon>Sphingomonadaceae</taxon>
        <taxon>Novosphingobium</taxon>
    </lineage>
</organism>
<name>A0ABT0A9H7_9SPHN</name>
<sequence>MRAYSKLILPVMAAGAFTMAGCASNYTGEGAAAGGAVGAGIGALAGGDVGTGAAIGAAAGAAAGSQVDKDRGCYRRDRSGDRYWDDDC</sequence>
<proteinExistence type="predicted"/>
<accession>A0ABT0A9H7</accession>
<evidence type="ECO:0000313" key="3">
    <source>
        <dbReference type="EMBL" id="MCJ1959859.1"/>
    </source>
</evidence>
<dbReference type="RefSeq" id="WP_213501746.1">
    <property type="nucleotide sequence ID" value="NZ_JALHAT010000003.1"/>
</dbReference>
<feature type="chain" id="PRO_5046230910" evidence="1">
    <location>
        <begin position="23"/>
        <end position="88"/>
    </location>
</feature>
<keyword evidence="4" id="KW-1185">Reference proteome</keyword>
<comment type="caution">
    <text evidence="3">The sequence shown here is derived from an EMBL/GenBank/DDBJ whole genome shotgun (WGS) entry which is preliminary data.</text>
</comment>
<feature type="signal peptide" evidence="1">
    <location>
        <begin position="1"/>
        <end position="22"/>
    </location>
</feature>
<dbReference type="EMBL" id="JALHAT010000003">
    <property type="protein sequence ID" value="MCJ1959859.1"/>
    <property type="molecule type" value="Genomic_DNA"/>
</dbReference>
<gene>
    <name evidence="3" type="ORF">MTR65_04110</name>
</gene>
<dbReference type="Pfam" id="PF13441">
    <property type="entry name" value="Gly-zipper_YMGG"/>
    <property type="match status" value="1"/>
</dbReference>
<reference evidence="3" key="1">
    <citation type="submission" date="2022-03" db="EMBL/GenBank/DDBJ databases">
        <title>Identification of a novel bacterium isolated from mangrove sediments.</title>
        <authorList>
            <person name="Pan X."/>
        </authorList>
    </citation>
    <scope>NUCLEOTIDE SEQUENCE</scope>
    <source>
        <strain evidence="3">B2637</strain>
    </source>
</reference>
<keyword evidence="1" id="KW-0732">Signal</keyword>
<dbReference type="PROSITE" id="PS51257">
    <property type="entry name" value="PROKAR_LIPOPROTEIN"/>
    <property type="match status" value="1"/>
</dbReference>
<dbReference type="Proteomes" id="UP001162802">
    <property type="component" value="Unassembled WGS sequence"/>
</dbReference>
<dbReference type="InterPro" id="IPR027367">
    <property type="entry name" value="Gly-zipper_YMGG"/>
</dbReference>
<evidence type="ECO:0000313" key="4">
    <source>
        <dbReference type="Proteomes" id="UP001162802"/>
    </source>
</evidence>